<feature type="domain" description="TonB-dependent receptor plug" evidence="12">
    <location>
        <begin position="131"/>
        <end position="237"/>
    </location>
</feature>
<dbReference type="NCBIfam" id="TIGR04057">
    <property type="entry name" value="SusC_RagA_signa"/>
    <property type="match status" value="1"/>
</dbReference>
<dbReference type="PROSITE" id="PS52016">
    <property type="entry name" value="TONB_DEPENDENT_REC_3"/>
    <property type="match status" value="1"/>
</dbReference>
<evidence type="ECO:0000256" key="2">
    <source>
        <dbReference type="ARBA" id="ARBA00022448"/>
    </source>
</evidence>
<dbReference type="Gene3D" id="2.40.170.20">
    <property type="entry name" value="TonB-dependent receptor, beta-barrel domain"/>
    <property type="match status" value="1"/>
</dbReference>
<evidence type="ECO:0000256" key="6">
    <source>
        <dbReference type="ARBA" id="ARBA00023136"/>
    </source>
</evidence>
<evidence type="ECO:0000259" key="11">
    <source>
        <dbReference type="Pfam" id="PF00593"/>
    </source>
</evidence>
<dbReference type="InterPro" id="IPR037066">
    <property type="entry name" value="Plug_dom_sf"/>
</dbReference>
<keyword evidence="2 8" id="KW-0813">Transport</keyword>
<dbReference type="Gene3D" id="2.60.40.1120">
    <property type="entry name" value="Carboxypeptidase-like, regulatory domain"/>
    <property type="match status" value="1"/>
</dbReference>
<dbReference type="Gene3D" id="2.170.130.10">
    <property type="entry name" value="TonB-dependent receptor, plug domain"/>
    <property type="match status" value="1"/>
</dbReference>
<dbReference type="STRING" id="390242.SAMN04488024_11261"/>
<evidence type="ECO:0000259" key="12">
    <source>
        <dbReference type="Pfam" id="PF07715"/>
    </source>
</evidence>
<dbReference type="NCBIfam" id="TIGR04056">
    <property type="entry name" value="OMP_RagA_SusC"/>
    <property type="match status" value="1"/>
</dbReference>
<feature type="chain" id="PRO_5011494876" evidence="10">
    <location>
        <begin position="39"/>
        <end position="1045"/>
    </location>
</feature>
<name>A0A1G7AEV0_9SPHI</name>
<keyword evidence="3 8" id="KW-1134">Transmembrane beta strand</keyword>
<evidence type="ECO:0000256" key="10">
    <source>
        <dbReference type="SAM" id="SignalP"/>
    </source>
</evidence>
<sequence length="1045" mass="115104">MSKIYNKSAVLLYLRRLCTAKILAIWLLLLCGSYSAFAQTTITGIVKDNKGLTLPGVNVRIKNTQVGTLTNGAGKYSIKAPEGNQTLVFTFVGFTTQEIQVNGRTTINITLEDATQGLTDVVVIGYGTAQKKDVTGAVSSIKATQLENENPNSVTDILRGNIPGLSVGFNNSAKGGGDLLVRGKTTLTGTTTPLIVLDGVIFIGQLSDINPNDIESVDVLKDASSLAVYGAKAATGVVAITTKKGKSGSPTITVNTNFGMATLAKDQPVYDGPGFLNWRADVQRSGSVNPAYIYNDPNNLPEGVTLTQWLNGQTTTNPTDLWLSRLGLLANEKANYLAGKTIDWYDMLLVTGKRQDHTLSLSGRKEEINYYMSLGYLKNESIIAGGGFSTFRTRLNLEGKAAKFLTLGMNMQFADRDEGAIEAQFSQLPDLSPYGDFYNADGSLRRIPTDDNGLNARNPFLDQTYNSRLQKQSTLFGSLYAKLQLPFGISYQVNFSPGLDQYRTFNHQSSKNPNVTIPGGSAQRAQETRYNWQLDNLIKWNKTFAKDHNVDVTLLVNGEKYSTWYTIAGNEGFAPTDVLGFHNLQSGNKPTVSSDDKVYTGDALLARLNYSYKGRYAFTGSVRRDGYSAFGASKKRANFPAAALAWTLSEESFLKEVKWLDFLKLRLSYGINGNREIRDANNVIDPYVSIQTLSGGKYQSVNSSGTPGEVNTVVNSSRLGNPNLEWEKTKSLNLGLDFGFLNNRINGSLELYDKKTSDLLIGQSLSSASGYTNVIANLGRVNNKGIELGINSRNITEGNITWNTSVNFSLNRNKIVALATPNDDPGNGWFIGKDIDVIWEYKILGVWQENEVAEANKFNKGIKPGDFKLEDVDGNYVYNDLDKQFIGYRSPRFNWSMRNDFNIFKNFDFSFQLVSSWGQQRSDIYAKNQPGSVGFGRSSSYIIPYWTPANPINDYARLNSGLSGVTFNAYRKSSYIRLNTIALAYSIPKDLLSKLKVQSAKIYANVSNVGVYAPNWNQWDPQTADNNGNPVPTPRVYTFGLNVTF</sequence>
<comment type="subcellular location">
    <subcellularLocation>
        <location evidence="1 8">Cell outer membrane</location>
        <topology evidence="1 8">Multi-pass membrane protein</topology>
    </subcellularLocation>
</comment>
<dbReference type="InterPro" id="IPR039426">
    <property type="entry name" value="TonB-dep_rcpt-like"/>
</dbReference>
<keyword evidence="6 8" id="KW-0472">Membrane</keyword>
<dbReference type="InterPro" id="IPR000531">
    <property type="entry name" value="Beta-barrel_TonB"/>
</dbReference>
<dbReference type="InterPro" id="IPR012910">
    <property type="entry name" value="Plug_dom"/>
</dbReference>
<evidence type="ECO:0000256" key="8">
    <source>
        <dbReference type="PROSITE-ProRule" id="PRU01360"/>
    </source>
</evidence>
<evidence type="ECO:0000256" key="4">
    <source>
        <dbReference type="ARBA" id="ARBA00022692"/>
    </source>
</evidence>
<feature type="signal peptide" evidence="10">
    <location>
        <begin position="1"/>
        <end position="38"/>
    </location>
</feature>
<evidence type="ECO:0000256" key="1">
    <source>
        <dbReference type="ARBA" id="ARBA00004571"/>
    </source>
</evidence>
<keyword evidence="4 8" id="KW-0812">Transmembrane</keyword>
<reference evidence="14" key="1">
    <citation type="submission" date="2016-10" db="EMBL/GenBank/DDBJ databases">
        <authorList>
            <person name="Varghese N."/>
            <person name="Submissions S."/>
        </authorList>
    </citation>
    <scope>NUCLEOTIDE SEQUENCE [LARGE SCALE GENOMIC DNA]</scope>
    <source>
        <strain evidence="14">DSM 18609</strain>
    </source>
</reference>
<dbReference type="InterPro" id="IPR036942">
    <property type="entry name" value="Beta-barrel_TonB_sf"/>
</dbReference>
<evidence type="ECO:0000256" key="9">
    <source>
        <dbReference type="RuleBase" id="RU003357"/>
    </source>
</evidence>
<evidence type="ECO:0000256" key="7">
    <source>
        <dbReference type="ARBA" id="ARBA00023237"/>
    </source>
</evidence>
<dbReference type="Pfam" id="PF13715">
    <property type="entry name" value="CarbopepD_reg_2"/>
    <property type="match status" value="1"/>
</dbReference>
<dbReference type="Pfam" id="PF00593">
    <property type="entry name" value="TonB_dep_Rec_b-barrel"/>
    <property type="match status" value="1"/>
</dbReference>
<organism evidence="13 14">
    <name type="scientific">Pedobacter soli</name>
    <dbReference type="NCBI Taxonomy" id="390242"/>
    <lineage>
        <taxon>Bacteria</taxon>
        <taxon>Pseudomonadati</taxon>
        <taxon>Bacteroidota</taxon>
        <taxon>Sphingobacteriia</taxon>
        <taxon>Sphingobacteriales</taxon>
        <taxon>Sphingobacteriaceae</taxon>
        <taxon>Pedobacter</taxon>
    </lineage>
</organism>
<feature type="domain" description="TonB-dependent receptor-like beta-barrel" evidence="11">
    <location>
        <begin position="427"/>
        <end position="1009"/>
    </location>
</feature>
<dbReference type="SUPFAM" id="SSF49464">
    <property type="entry name" value="Carboxypeptidase regulatory domain-like"/>
    <property type="match status" value="1"/>
</dbReference>
<dbReference type="AlphaFoldDB" id="A0A1G7AEV0"/>
<comment type="similarity">
    <text evidence="8 9">Belongs to the TonB-dependent receptor family.</text>
</comment>
<dbReference type="InterPro" id="IPR023997">
    <property type="entry name" value="TonB-dep_OMP_SusC/RagA_CS"/>
</dbReference>
<dbReference type="InterPro" id="IPR023996">
    <property type="entry name" value="TonB-dep_OMP_SusC/RagA"/>
</dbReference>
<keyword evidence="7 8" id="KW-0998">Cell outer membrane</keyword>
<dbReference type="GO" id="GO:0009279">
    <property type="term" value="C:cell outer membrane"/>
    <property type="evidence" value="ECO:0007669"/>
    <property type="project" value="UniProtKB-SubCell"/>
</dbReference>
<dbReference type="InterPro" id="IPR008969">
    <property type="entry name" value="CarboxyPept-like_regulatory"/>
</dbReference>
<dbReference type="Pfam" id="PF07715">
    <property type="entry name" value="Plug"/>
    <property type="match status" value="1"/>
</dbReference>
<dbReference type="EMBL" id="FMZH01000012">
    <property type="protein sequence ID" value="SDE13213.1"/>
    <property type="molecule type" value="Genomic_DNA"/>
</dbReference>
<gene>
    <name evidence="13" type="ORF">SAMN04488024_11261</name>
</gene>
<protein>
    <submittedName>
        <fullName evidence="13">TonB-linked outer membrane protein, SusC/RagA family</fullName>
    </submittedName>
</protein>
<accession>A0A1G7AEV0</accession>
<evidence type="ECO:0000313" key="13">
    <source>
        <dbReference type="EMBL" id="SDE13213.1"/>
    </source>
</evidence>
<keyword evidence="14" id="KW-1185">Reference proteome</keyword>
<keyword evidence="5 9" id="KW-0798">TonB box</keyword>
<proteinExistence type="inferred from homology"/>
<dbReference type="Proteomes" id="UP000199455">
    <property type="component" value="Unassembled WGS sequence"/>
</dbReference>
<keyword evidence="10" id="KW-0732">Signal</keyword>
<evidence type="ECO:0000256" key="5">
    <source>
        <dbReference type="ARBA" id="ARBA00023077"/>
    </source>
</evidence>
<dbReference type="SUPFAM" id="SSF56935">
    <property type="entry name" value="Porins"/>
    <property type="match status" value="1"/>
</dbReference>
<evidence type="ECO:0000256" key="3">
    <source>
        <dbReference type="ARBA" id="ARBA00022452"/>
    </source>
</evidence>
<evidence type="ECO:0000313" key="14">
    <source>
        <dbReference type="Proteomes" id="UP000199455"/>
    </source>
</evidence>
<dbReference type="RefSeq" id="WP_090772015.1">
    <property type="nucleotide sequence ID" value="NZ_FMZH01000012.1"/>
</dbReference>